<dbReference type="Pfam" id="PF00359">
    <property type="entry name" value="PTS_EIIA_2"/>
    <property type="match status" value="1"/>
</dbReference>
<dbReference type="CDD" id="cd00211">
    <property type="entry name" value="PTS_IIA_fru"/>
    <property type="match status" value="1"/>
</dbReference>
<dbReference type="Proteomes" id="UP001223886">
    <property type="component" value="Unassembled WGS sequence"/>
</dbReference>
<dbReference type="PANTHER" id="PTHR47738:SF3">
    <property type="entry name" value="PHOSPHOTRANSFERASE SYSTEM MANNITOL_FRUCTOSE-SPECIFIC IIA DOMAIN CONTAINING PROTEIN"/>
    <property type="match status" value="1"/>
</dbReference>
<evidence type="ECO:0000313" key="2">
    <source>
        <dbReference type="EMBL" id="MDP9750566.1"/>
    </source>
</evidence>
<dbReference type="SUPFAM" id="SSF55804">
    <property type="entry name" value="Phoshotransferase/anion transport protein"/>
    <property type="match status" value="1"/>
</dbReference>
<keyword evidence="3" id="KW-1185">Reference proteome</keyword>
<name>A0ABT9M365_9THEO</name>
<proteinExistence type="predicted"/>
<sequence length="155" mass="17670">MARKLHELLNEDLIFFDVEATNWQEVLKYLADNLLRKGYVNDSFYNAVVEREKKFPTGLPTGKINVAIPHTDPIHVIKDGIAVALLKHPVLFREMGKFEGEVACDIVFMLAIKNPDGQIKVLQNFMDIFMDSNLLLKIKNAKSKKEIIDIISKSN</sequence>
<gene>
    <name evidence="2" type="ORF">J2S24_001034</name>
</gene>
<dbReference type="PROSITE" id="PS51094">
    <property type="entry name" value="PTS_EIIA_TYPE_2"/>
    <property type="match status" value="1"/>
</dbReference>
<dbReference type="EMBL" id="JAURUP010000008">
    <property type="protein sequence ID" value="MDP9750566.1"/>
    <property type="molecule type" value="Genomic_DNA"/>
</dbReference>
<dbReference type="RefSeq" id="WP_307681039.1">
    <property type="nucleotide sequence ID" value="NZ_JAURUP010000008.1"/>
</dbReference>
<reference evidence="2 3" key="1">
    <citation type="submission" date="2023-07" db="EMBL/GenBank/DDBJ databases">
        <title>Genomic Encyclopedia of Type Strains, Phase IV (KMG-IV): sequencing the most valuable type-strain genomes for metagenomic binning, comparative biology and taxonomic classification.</title>
        <authorList>
            <person name="Goeker M."/>
        </authorList>
    </citation>
    <scope>NUCLEOTIDE SEQUENCE [LARGE SCALE GENOMIC DNA]</scope>
    <source>
        <strain evidence="2 3">DSM 25963</strain>
    </source>
</reference>
<dbReference type="InterPro" id="IPR016152">
    <property type="entry name" value="PTrfase/Anion_transptr"/>
</dbReference>
<dbReference type="InterPro" id="IPR051541">
    <property type="entry name" value="PTS_SugarTrans_NitroReg"/>
</dbReference>
<dbReference type="Gene3D" id="3.40.930.10">
    <property type="entry name" value="Mannitol-specific EII, Chain A"/>
    <property type="match status" value="1"/>
</dbReference>
<accession>A0ABT9M365</accession>
<feature type="domain" description="PTS EIIA type-2" evidence="1">
    <location>
        <begin position="7"/>
        <end position="154"/>
    </location>
</feature>
<evidence type="ECO:0000259" key="1">
    <source>
        <dbReference type="PROSITE" id="PS51094"/>
    </source>
</evidence>
<dbReference type="InterPro" id="IPR002178">
    <property type="entry name" value="PTS_EIIA_type-2_dom"/>
</dbReference>
<protein>
    <submittedName>
        <fullName evidence="2">PTS system galactitol-specific IIA component</fullName>
    </submittedName>
</protein>
<comment type="caution">
    <text evidence="2">The sequence shown here is derived from an EMBL/GenBank/DDBJ whole genome shotgun (WGS) entry which is preliminary data.</text>
</comment>
<organism evidence="2 3">
    <name type="scientific">Thermoanaerobacter pentosaceus</name>
    <dbReference type="NCBI Taxonomy" id="694059"/>
    <lineage>
        <taxon>Bacteria</taxon>
        <taxon>Bacillati</taxon>
        <taxon>Bacillota</taxon>
        <taxon>Clostridia</taxon>
        <taxon>Thermoanaerobacterales</taxon>
        <taxon>Thermoanaerobacteraceae</taxon>
        <taxon>Thermoanaerobacter</taxon>
    </lineage>
</organism>
<dbReference type="PANTHER" id="PTHR47738">
    <property type="entry name" value="PTS SYSTEM FRUCTOSE-LIKE EIIA COMPONENT-RELATED"/>
    <property type="match status" value="1"/>
</dbReference>
<evidence type="ECO:0000313" key="3">
    <source>
        <dbReference type="Proteomes" id="UP001223886"/>
    </source>
</evidence>